<organism evidence="6 7">
    <name type="scientific">Helicobacter canis NCTC 12740</name>
    <dbReference type="NCBI Taxonomy" id="1357399"/>
    <lineage>
        <taxon>Bacteria</taxon>
        <taxon>Pseudomonadati</taxon>
        <taxon>Campylobacterota</taxon>
        <taxon>Epsilonproteobacteria</taxon>
        <taxon>Campylobacterales</taxon>
        <taxon>Helicobacteraceae</taxon>
        <taxon>Helicobacter</taxon>
    </lineage>
</organism>
<feature type="domain" description="Phage-Barnase-EndoU-ColicinE5/D-RelE-like nuclease" evidence="5">
    <location>
        <begin position="1061"/>
        <end position="1161"/>
    </location>
</feature>
<dbReference type="Pfam" id="PF18798">
    <property type="entry name" value="LPD3"/>
    <property type="match status" value="1"/>
</dbReference>
<feature type="domain" description="Large polyvalent protein-associated" evidence="4">
    <location>
        <begin position="1721"/>
        <end position="1841"/>
    </location>
</feature>
<accession>V8CKN9</accession>
<dbReference type="HOGENOM" id="CLU_230029_0_0_7"/>
<feature type="region of interest" description="Disordered" evidence="2">
    <location>
        <begin position="1681"/>
        <end position="1736"/>
    </location>
</feature>
<feature type="coiled-coil region" evidence="1">
    <location>
        <begin position="1963"/>
        <end position="1997"/>
    </location>
</feature>
<evidence type="ECO:0000313" key="6">
    <source>
        <dbReference type="EMBL" id="ETD27326.1"/>
    </source>
</evidence>
<comment type="caution">
    <text evidence="6">The sequence shown here is derived from an EMBL/GenBank/DDBJ whole genome shotgun (WGS) entry which is preliminary data.</text>
</comment>
<evidence type="ECO:0000259" key="4">
    <source>
        <dbReference type="Pfam" id="PF18798"/>
    </source>
</evidence>
<dbReference type="RefSeq" id="WP_023929143.1">
    <property type="nucleotide sequence ID" value="NZ_KI669458.1"/>
</dbReference>
<feature type="compositionally biased region" description="Basic and acidic residues" evidence="2">
    <location>
        <begin position="1856"/>
        <end position="1871"/>
    </location>
</feature>
<dbReference type="InterPro" id="IPR040824">
    <property type="entry name" value="LPD3"/>
</dbReference>
<sequence>MDCHALQGKARNDKGLKMASINLEKVKTLYGNSTDLQGQFVDYLRNVESELDFSKFEGLDNQAIFTNLMESGRKEIKVNPNNPAKPLDYRPRREQTYRELKALDDEINNQPFYKDLAMRATQVLDQINPTPFRQKELETRRHKAQEILNHLKKSGVTSEQFQKEYGDSPFLREAYFENQDIFSNIFDLSHDTSAALFGGKNAQAKAYDFELESYNTYKTIAQRKLDNPSNYYKLAPQERATIEQRVGAIGSWWRNNSDKELVDYYLDLENAKESASNFVSAQKRLENVNSNEQFLGLIGALKHGKEFDKKQKAMIDDYAIVAKELGFDTLAYNKTGLYFIKDEKAYKVEQGLWDEIKGVFKDNIGSLAGAIAGAEYGYKKGKFKGMVAYGAAGAFGGGVTDSMIADVLANKRVDLAQALIHGAQEGALNLAADAVLKVAGTAIKTLNPEKLKNIAGTAIDYTPVLGFISRAHDGNKAAAQKLINTTLPKEVQAELKELESIFGASVEIGQANTTQAAKALESIKQHLGSDSTLAKGAQKFYDTFAFTDQKQAQKDFIRAIRADESGNLTAFLSEAANASPVLQKSLQAVLGQTTEKLLHQLERFELAPNTIKDVFNNFEKGTKDSYKQAVEDILQGVYDDSYRVVLSREKPNYPEHLELGEVSKFNTQSYDSFKQKLLDSGVMVEDSAKFLHFVESSIYNPKGATFESLNNALKTINAYHKQASDPNFRSFVKDAVNGFIKRDIQAGIEAIFAQNKALYNDARTLFDTALSDYAKMKETLKLVDKLKVRDKTKSYEQVAESLSRFFLAQGDSIPNFEALLGSLPKHAREQVELKLLQDMLEISLVRYGESSALDSSEFFKRLDPLKAHFHSKSAQDFIAIAQDFHTLFRNDAKILSSLAPATTEKIGSSIATTLEGAIKFQVIKALFANIVRLLPHIPFAKGLNEKVQGAALRFHLKKALDSSLSVGEFKLELQARAIKGDFTNATREQIAKILGQVDSAQESLERAATPSTTKQAQQVESNSLESTPIADFGENFSEFRGQGAKAVEKVLQERSGQVQGAFYREELGEIDVVWGDEKIGLQKIVEKHLNDFEKFDGNNPFEKLTNAINEIVESGKLISENGVDTLWHKKGDEYYLVGISKGFKGQGENNWIITSYKKTKGKIPNEIKGDTANLSAYSDEFNPLLTSKDEPLNSSTNSTTLSPLEQARADKLAKKAEQEAAQEAKEQAAKEQAQAIKEHNDTHQRLKDQALGKAINDRLIKHKDPIALKHTNLPRESIAISDDEIIPLDLVVVKASDIEPNFYASEFQPRTSKNTQVIEAIAKNFNPELVLGRGGYKDLPIINKEGKVIIGNHRVQGFKDFSQESRQAYESAIKDRYGIELAPDELLLRIPSDSTISDEKLLAIAFHSNKDDIKNIGDKVSAALGKYDQAIKELPNTPFTSESVEELKSKVAHALTKDEPLPDEREANLALLASLARSSEQSDIIKALDSLPKILAPQEKQALQNMFIDNAGSFFNLSHNTLEYGLRNIDLRPYIAESIESTAHALQKERWQNFEQLNQSIKYLLDSTDERGLNPMLEAGLSSYDDVIAQALGASLARFARLENPSSNLYEALKNAPKELEALHAPAFDFESGGVTAGKRLQDMDILDLVDYLARSGEASQALREFVDLLPSFRQKWQNARASLAQSTPPKATPAEPSSRADEVGAAIHTDTPKELESTPTKKSQREQVKQQLQALKNKDIEHKSGIVARVSSTGIDKMLSDKAIQKSVNNGFTKEQHFNAVANIENLFKNSDFIRTEAPKNQSADIVGIHRYINSQDLQEHNAQALITLKESVENGNRIYSVELEGLTHPSSVDRSPKSKGVENSHHDDAGATDTARLFENPAQDSTTKTFNQADIKLESLDDFSQEQLAKIDKQIQSAQESLERFKEIKAYRFTPAYRDEIKAELESILKVATGKDRDPFINALKNLDKEVQDGINQAEQDIIKVQDELKKLHADRLKILANETATPPQTPTKLPKITDDYIRQTIENPLKDYETLDTQGKAALKEAFMQKFKAARENSKKWQDLRTILRNFEAHDDALALQTLKESNTLESTPIADFGENFSEFRGQGAKAVEKVLQERSGQVQGAFYREELGEIDVVWGEITDPEKHKGYGLAHIVDKRKAEFMQQSLSEAQAEAKAIDFTKNEIANIIENGKITNKPNEATKIETPEYKLILKQNWKGEPLKNKWLVTAYIKNEKGESISSTPFTKGDNLPLNSAQDSTTKTFNQADIKLESLDDFVGYARLAGFENLSPQELERAHKHILTNLEKLRC</sequence>
<feature type="region of interest" description="Disordered" evidence="2">
    <location>
        <begin position="1185"/>
        <end position="1204"/>
    </location>
</feature>
<evidence type="ECO:0008006" key="8">
    <source>
        <dbReference type="Google" id="ProtNLM"/>
    </source>
</evidence>
<evidence type="ECO:0000259" key="5">
    <source>
        <dbReference type="Pfam" id="PF18809"/>
    </source>
</evidence>
<feature type="compositionally biased region" description="Basic and acidic residues" evidence="2">
    <location>
        <begin position="1210"/>
        <end position="1229"/>
    </location>
</feature>
<evidence type="ECO:0000256" key="1">
    <source>
        <dbReference type="SAM" id="Coils"/>
    </source>
</evidence>
<feature type="region of interest" description="Disordered" evidence="2">
    <location>
        <begin position="1210"/>
        <end position="1242"/>
    </location>
</feature>
<dbReference type="PATRIC" id="fig|1357399.3.peg.244"/>
<feature type="region of interest" description="Disordered" evidence="2">
    <location>
        <begin position="1850"/>
        <end position="1873"/>
    </location>
</feature>
<evidence type="ECO:0000313" key="7">
    <source>
        <dbReference type="Proteomes" id="UP000018688"/>
    </source>
</evidence>
<gene>
    <name evidence="6" type="ORF">HMPREF2087_00238</name>
</gene>
<evidence type="ECO:0000259" key="3">
    <source>
        <dbReference type="Pfam" id="PF18763"/>
    </source>
</evidence>
<feature type="domain" description="Phage-Barnase-EndoU-ColicinE5/D-RelE-like nuclease" evidence="5">
    <location>
        <begin position="2129"/>
        <end position="2240"/>
    </location>
</feature>
<keyword evidence="7" id="KW-1185">Reference proteome</keyword>
<evidence type="ECO:0000256" key="2">
    <source>
        <dbReference type="SAM" id="MobiDB-lite"/>
    </source>
</evidence>
<keyword evidence="1" id="KW-0175">Coiled coil</keyword>
<reference evidence="6 7" key="1">
    <citation type="submission" date="2013-10" db="EMBL/GenBank/DDBJ databases">
        <title>The Genome Sequence of Helicobacter canis NCTC 12740.</title>
        <authorList>
            <consortium name="The Broad Institute Genomics Platform"/>
            <person name="Earl A."/>
            <person name="Fox J.G."/>
            <person name="Shen Z."/>
            <person name="Young S.K."/>
            <person name="Zeng Q."/>
            <person name="Gargeya S."/>
            <person name="Fitzgerald M."/>
            <person name="Abouelleil A."/>
            <person name="Alvarado L."/>
            <person name="Chapman S.B."/>
            <person name="Gainer-Dewar J."/>
            <person name="Goldberg J."/>
            <person name="Griggs A."/>
            <person name="Gujja S."/>
            <person name="Hansen M."/>
            <person name="Howarth C."/>
            <person name="Imamovic A."/>
            <person name="Ireland A."/>
            <person name="Larimer J."/>
            <person name="McCowan C."/>
            <person name="Murphy C."/>
            <person name="Pearson M."/>
            <person name="Poon T.W."/>
            <person name="Priest M."/>
            <person name="Roberts A."/>
            <person name="Saif S."/>
            <person name="Shea T."/>
            <person name="Sykes S."/>
            <person name="Wortman J."/>
            <person name="Nusbaum C."/>
            <person name="Birren B."/>
        </authorList>
    </citation>
    <scope>NUCLEOTIDE SEQUENCE [LARGE SCALE GENOMIC DNA]</scope>
    <source>
        <strain evidence="6 7">NCTC 12740</strain>
    </source>
</reference>
<dbReference type="EMBL" id="AZJJ01000001">
    <property type="protein sequence ID" value="ETD27326.1"/>
    <property type="molecule type" value="Genomic_DNA"/>
</dbReference>
<dbReference type="OrthoDB" id="5363441at2"/>
<dbReference type="InterPro" id="IPR041092">
    <property type="entry name" value="PBECR1"/>
</dbReference>
<feature type="compositionally biased region" description="Polar residues" evidence="2">
    <location>
        <begin position="1681"/>
        <end position="1690"/>
    </location>
</feature>
<dbReference type="Pfam" id="PF18763">
    <property type="entry name" value="ddrB-ParB"/>
    <property type="match status" value="1"/>
</dbReference>
<feature type="compositionally biased region" description="Low complexity" evidence="2">
    <location>
        <begin position="1192"/>
        <end position="1204"/>
    </location>
</feature>
<protein>
    <recommendedName>
        <fullName evidence="8">DdrB-like domain-containing protein</fullName>
    </recommendedName>
</protein>
<dbReference type="Proteomes" id="UP000018688">
    <property type="component" value="Unassembled WGS sequence"/>
</dbReference>
<dbReference type="STRING" id="1357399.HMPREF2087_00238"/>
<name>V8CKN9_9HELI</name>
<dbReference type="InterPro" id="IPR041398">
    <property type="entry name" value="DdrB_dom"/>
</dbReference>
<dbReference type="Pfam" id="PF18809">
    <property type="entry name" value="PBECR1"/>
    <property type="match status" value="2"/>
</dbReference>
<proteinExistence type="predicted"/>
<feature type="domain" description="DdrB-like" evidence="3">
    <location>
        <begin position="1282"/>
        <end position="1391"/>
    </location>
</feature>